<name>A0AC58RVM0_TOBAC</name>
<organism evidence="1 2">
    <name type="scientific">Nicotiana tabacum</name>
    <name type="common">Common tobacco</name>
    <dbReference type="NCBI Taxonomy" id="4097"/>
    <lineage>
        <taxon>Eukaryota</taxon>
        <taxon>Viridiplantae</taxon>
        <taxon>Streptophyta</taxon>
        <taxon>Embryophyta</taxon>
        <taxon>Tracheophyta</taxon>
        <taxon>Spermatophyta</taxon>
        <taxon>Magnoliopsida</taxon>
        <taxon>eudicotyledons</taxon>
        <taxon>Gunneridae</taxon>
        <taxon>Pentapetalae</taxon>
        <taxon>asterids</taxon>
        <taxon>lamiids</taxon>
        <taxon>Solanales</taxon>
        <taxon>Solanaceae</taxon>
        <taxon>Nicotianoideae</taxon>
        <taxon>Nicotianeae</taxon>
        <taxon>Nicotiana</taxon>
    </lineage>
</organism>
<reference evidence="2" key="2">
    <citation type="submission" date="2025-08" db="UniProtKB">
        <authorList>
            <consortium name="RefSeq"/>
        </authorList>
    </citation>
    <scope>IDENTIFICATION</scope>
    <source>
        <tissue evidence="2">Leaf</tissue>
    </source>
</reference>
<keyword evidence="1" id="KW-1185">Reference proteome</keyword>
<evidence type="ECO:0000313" key="1">
    <source>
        <dbReference type="Proteomes" id="UP000790787"/>
    </source>
</evidence>
<reference evidence="1" key="1">
    <citation type="journal article" date="2014" name="Nat. Commun.">
        <title>The tobacco genome sequence and its comparison with those of tomato and potato.</title>
        <authorList>
            <person name="Sierro N."/>
            <person name="Battey J.N."/>
            <person name="Ouadi S."/>
            <person name="Bakaher N."/>
            <person name="Bovet L."/>
            <person name="Willig A."/>
            <person name="Goepfert S."/>
            <person name="Peitsch M.C."/>
            <person name="Ivanov N.V."/>
        </authorList>
    </citation>
    <scope>NUCLEOTIDE SEQUENCE [LARGE SCALE GENOMIC DNA]</scope>
</reference>
<sequence length="384" mass="43537">MPVNVPKIKHLAYADDIVIFCSGSSKSIKLVMNVIDKYERSSGQIVNRDKSYFLTTPNTIPTIIKRIRKCSGFMDNNFPFTYLGCHVYVGRKNIVFFDNMIRKIVKRLNDWQEKMLSHGGKVTLIKSVFQFILVYTLSSMTPPKGVLRSHLSSKKIAPGNSHAHVLKMRDIAENHIVQQVNYGSSNFWCDNWSLNGPLANLLPDNPTNSKLLIRAFISNGQWNTNKLKELLPDQLVQQIQIIPIGNQNKDDQNFWAFSDNGKFTNNSAWKLITWSIEVAGNKAYPNSGLKLPRNSFCDTLKRRRPGYKSFMVRWLNPDRGWVKLNTDGSFLQREVKAGVGGVVRDEYGDIIMEFSTPAATQNHNVAEAQAALCGLNWCKQNGFS</sequence>
<evidence type="ECO:0000313" key="2">
    <source>
        <dbReference type="RefSeq" id="XP_075076789.1"/>
    </source>
</evidence>
<accession>A0AC58RVM0</accession>
<gene>
    <name evidence="2" type="primary">LOC142163404</name>
</gene>
<proteinExistence type="predicted"/>
<dbReference type="Proteomes" id="UP000790787">
    <property type="component" value="Chromosome 8"/>
</dbReference>
<dbReference type="RefSeq" id="XP_075076789.1">
    <property type="nucleotide sequence ID" value="XM_075220688.1"/>
</dbReference>
<protein>
    <submittedName>
        <fullName evidence="2">Uncharacterized protein LOC142163404</fullName>
    </submittedName>
</protein>